<gene>
    <name evidence="9" type="ORF">MUY34_03265</name>
</gene>
<sequence length="598" mass="69107">MQNVDSLETVLKGEIDTKERYDTLARLWNIVINADIDKSMSVAKSIIDLGKSSKTDSITYYGYERKAVTHSYKSEFDSSSVYFRKALGYYSAQKDYSKVASIQRNIGQDHNLLESLDSAYYYYDLAEKNFALGKDTVGIGDAYISKSVVNLQRGYYNLGLDYGIKSARIAEKYDNQLELHQTYLTLASIYQSMNDTINAIDYYDKTAQFFKANDYKRQYISMLILKSELYNTTNTLEKAVALVDEGIELSKALEDYSRLGNCYGVKSKLYLTKGDTEKAMEYNDKSLEINIKIDDKYSICSDYKDKAAIYLKRKDYNNAIRYGTIALDAARDMNLVEIEMNTQLNLSKSYEGIHNYNAALKAYKGYQKRNKEFYESKKSKQMEELKIVYETEKKEKELALQDAEIEVLRQQEVISKNRQRLLGIGSLLLVMFGGALIYGLRQKMKRNKVEREKLDVALEFKEKELTTHALHLAHKNEVLLDLKSQLKDLKSNSDNSRSYQKVINTINLDINNDQNWEQFRTYFEDVHKDFNAKVMKNYPEVSANDLRLMSLLKMNLSSKEIANILNISAEGVKKARYRLRKKLNLSTEDSLQELVIEL</sequence>
<keyword evidence="7" id="KW-0812">Transmembrane</keyword>
<keyword evidence="7" id="KW-0472">Membrane</keyword>
<proteinExistence type="inferred from homology"/>
<comment type="similarity">
    <text evidence="5">Belongs to the Rap family.</text>
</comment>
<evidence type="ECO:0000313" key="10">
    <source>
        <dbReference type="Proteomes" id="UP001203687"/>
    </source>
</evidence>
<feature type="domain" description="HTH luxR-type" evidence="8">
    <location>
        <begin position="538"/>
        <end position="598"/>
    </location>
</feature>
<dbReference type="Pfam" id="PF13181">
    <property type="entry name" value="TPR_8"/>
    <property type="match status" value="2"/>
</dbReference>
<dbReference type="PANTHER" id="PTHR46630">
    <property type="entry name" value="TETRATRICOPEPTIDE REPEAT PROTEIN 29"/>
    <property type="match status" value="1"/>
</dbReference>
<dbReference type="Gene3D" id="1.25.40.10">
    <property type="entry name" value="Tetratricopeptide repeat domain"/>
    <property type="match status" value="2"/>
</dbReference>
<name>A0ABT0H5G6_9FLAO</name>
<dbReference type="RefSeq" id="WP_248411904.1">
    <property type="nucleotide sequence ID" value="NZ_JALPQF010000002.1"/>
</dbReference>
<dbReference type="InterPro" id="IPR036388">
    <property type="entry name" value="WH-like_DNA-bd_sf"/>
</dbReference>
<dbReference type="SMART" id="SM00028">
    <property type="entry name" value="TPR"/>
    <property type="match status" value="4"/>
</dbReference>
<dbReference type="SUPFAM" id="SSF48452">
    <property type="entry name" value="TPR-like"/>
    <property type="match status" value="2"/>
</dbReference>
<feature type="coiled-coil region" evidence="6">
    <location>
        <begin position="382"/>
        <end position="413"/>
    </location>
</feature>
<evidence type="ECO:0000256" key="2">
    <source>
        <dbReference type="ARBA" id="ARBA00022490"/>
    </source>
</evidence>
<dbReference type="InterPro" id="IPR016032">
    <property type="entry name" value="Sig_transdc_resp-reg_C-effctor"/>
</dbReference>
<dbReference type="SUPFAM" id="SSF46894">
    <property type="entry name" value="C-terminal effector domain of the bipartite response regulators"/>
    <property type="match status" value="1"/>
</dbReference>
<evidence type="ECO:0000256" key="1">
    <source>
        <dbReference type="ARBA" id="ARBA00004496"/>
    </source>
</evidence>
<keyword evidence="4" id="KW-0802">TPR repeat</keyword>
<reference evidence="9" key="1">
    <citation type="submission" date="2022-04" db="EMBL/GenBank/DDBJ databases">
        <authorList>
            <person name="Ren T."/>
        </authorList>
    </citation>
    <scope>NUCLEOTIDE SEQUENCE</scope>
    <source>
        <strain evidence="9">F63249</strain>
    </source>
</reference>
<evidence type="ECO:0000256" key="6">
    <source>
        <dbReference type="SAM" id="Coils"/>
    </source>
</evidence>
<protein>
    <recommendedName>
        <fullName evidence="8">HTH luxR-type domain-containing protein</fullName>
    </recommendedName>
</protein>
<dbReference type="InterPro" id="IPR051476">
    <property type="entry name" value="Bac_ResReg_Asp_Phosphatase"/>
</dbReference>
<evidence type="ECO:0000256" key="3">
    <source>
        <dbReference type="ARBA" id="ARBA00022737"/>
    </source>
</evidence>
<dbReference type="PANTHER" id="PTHR46630:SF1">
    <property type="entry name" value="TETRATRICOPEPTIDE REPEAT PROTEIN 29"/>
    <property type="match status" value="1"/>
</dbReference>
<dbReference type="InterPro" id="IPR000792">
    <property type="entry name" value="Tscrpt_reg_LuxR_C"/>
</dbReference>
<feature type="transmembrane region" description="Helical" evidence="7">
    <location>
        <begin position="421"/>
        <end position="440"/>
    </location>
</feature>
<keyword evidence="7" id="KW-1133">Transmembrane helix</keyword>
<dbReference type="InterPro" id="IPR011990">
    <property type="entry name" value="TPR-like_helical_dom_sf"/>
</dbReference>
<comment type="subcellular location">
    <subcellularLocation>
        <location evidence="1">Cytoplasm</location>
    </subcellularLocation>
</comment>
<dbReference type="Gene3D" id="1.10.10.10">
    <property type="entry name" value="Winged helix-like DNA-binding domain superfamily/Winged helix DNA-binding domain"/>
    <property type="match status" value="1"/>
</dbReference>
<keyword evidence="3" id="KW-0677">Repeat</keyword>
<evidence type="ECO:0000259" key="8">
    <source>
        <dbReference type="SMART" id="SM00421"/>
    </source>
</evidence>
<evidence type="ECO:0000256" key="5">
    <source>
        <dbReference type="ARBA" id="ARBA00038253"/>
    </source>
</evidence>
<evidence type="ECO:0000256" key="7">
    <source>
        <dbReference type="SAM" id="Phobius"/>
    </source>
</evidence>
<keyword evidence="2" id="KW-0963">Cytoplasm</keyword>
<comment type="caution">
    <text evidence="9">The sequence shown here is derived from an EMBL/GenBank/DDBJ whole genome shotgun (WGS) entry which is preliminary data.</text>
</comment>
<keyword evidence="10" id="KW-1185">Reference proteome</keyword>
<dbReference type="InterPro" id="IPR019734">
    <property type="entry name" value="TPR_rpt"/>
</dbReference>
<dbReference type="Proteomes" id="UP001203687">
    <property type="component" value="Unassembled WGS sequence"/>
</dbReference>
<dbReference type="SMART" id="SM00421">
    <property type="entry name" value="HTH_LUXR"/>
    <property type="match status" value="1"/>
</dbReference>
<accession>A0ABT0H5G6</accession>
<evidence type="ECO:0000256" key="4">
    <source>
        <dbReference type="ARBA" id="ARBA00022803"/>
    </source>
</evidence>
<dbReference type="EMBL" id="JALPQF010000002">
    <property type="protein sequence ID" value="MCK8479623.1"/>
    <property type="molecule type" value="Genomic_DNA"/>
</dbReference>
<evidence type="ECO:0000313" key="9">
    <source>
        <dbReference type="EMBL" id="MCK8479623.1"/>
    </source>
</evidence>
<organism evidence="9 10">
    <name type="scientific">Psychroserpens algicola</name>
    <dbReference type="NCBI Taxonomy" id="1719034"/>
    <lineage>
        <taxon>Bacteria</taxon>
        <taxon>Pseudomonadati</taxon>
        <taxon>Bacteroidota</taxon>
        <taxon>Flavobacteriia</taxon>
        <taxon>Flavobacteriales</taxon>
        <taxon>Flavobacteriaceae</taxon>
        <taxon>Psychroserpens</taxon>
    </lineage>
</organism>
<keyword evidence="6" id="KW-0175">Coiled coil</keyword>